<proteinExistence type="predicted"/>
<evidence type="ECO:0000313" key="1">
    <source>
        <dbReference type="EMBL" id="GBN98944.1"/>
    </source>
</evidence>
<reference evidence="1 2" key="1">
    <citation type="journal article" date="2019" name="Sci. Rep.">
        <title>Orb-weaving spider Araneus ventricosus genome elucidates the spidroin gene catalogue.</title>
        <authorList>
            <person name="Kono N."/>
            <person name="Nakamura H."/>
            <person name="Ohtoshi R."/>
            <person name="Moran D.A.P."/>
            <person name="Shinohara A."/>
            <person name="Yoshida Y."/>
            <person name="Fujiwara M."/>
            <person name="Mori M."/>
            <person name="Tomita M."/>
            <person name="Arakawa K."/>
        </authorList>
    </citation>
    <scope>NUCLEOTIDE SEQUENCE [LARGE SCALE GENOMIC DNA]</scope>
</reference>
<dbReference type="Proteomes" id="UP000499080">
    <property type="component" value="Unassembled WGS sequence"/>
</dbReference>
<accession>A0A4Y2TE71</accession>
<dbReference type="EMBL" id="BGPR01028026">
    <property type="protein sequence ID" value="GBN98944.1"/>
    <property type="molecule type" value="Genomic_DNA"/>
</dbReference>
<gene>
    <name evidence="1" type="ORF">AVEN_148971_1</name>
</gene>
<comment type="caution">
    <text evidence="1">The sequence shown here is derived from an EMBL/GenBank/DDBJ whole genome shotgun (WGS) entry which is preliminary data.</text>
</comment>
<evidence type="ECO:0000313" key="2">
    <source>
        <dbReference type="Proteomes" id="UP000499080"/>
    </source>
</evidence>
<name>A0A4Y2TE71_ARAVE</name>
<sequence length="112" mass="12574">MQIHPLLVALIPYCTYIFPPPISSRVREPHIRSPTYLHRSHFSIYGPIIQMERLDIQIGWKSNFLLYPAPNLISFSHCRPVLAWSGALVNAQPNFSTSGNAKAHSSLPPPVS</sequence>
<organism evidence="1 2">
    <name type="scientific">Araneus ventricosus</name>
    <name type="common">Orbweaver spider</name>
    <name type="synonym">Epeira ventricosa</name>
    <dbReference type="NCBI Taxonomy" id="182803"/>
    <lineage>
        <taxon>Eukaryota</taxon>
        <taxon>Metazoa</taxon>
        <taxon>Ecdysozoa</taxon>
        <taxon>Arthropoda</taxon>
        <taxon>Chelicerata</taxon>
        <taxon>Arachnida</taxon>
        <taxon>Araneae</taxon>
        <taxon>Araneomorphae</taxon>
        <taxon>Entelegynae</taxon>
        <taxon>Araneoidea</taxon>
        <taxon>Araneidae</taxon>
        <taxon>Araneus</taxon>
    </lineage>
</organism>
<dbReference type="AlphaFoldDB" id="A0A4Y2TE71"/>
<keyword evidence="2" id="KW-1185">Reference proteome</keyword>
<protein>
    <submittedName>
        <fullName evidence="1">Uncharacterized protein</fullName>
    </submittedName>
</protein>